<dbReference type="EMBL" id="BPLF01000001">
    <property type="protein sequence ID" value="GIX62330.1"/>
    <property type="molecule type" value="Genomic_DNA"/>
</dbReference>
<dbReference type="Proteomes" id="UP001497744">
    <property type="component" value="Unassembled WGS sequence"/>
</dbReference>
<reference evidence="1 2" key="1">
    <citation type="submission" date="2021-06" db="EMBL/GenBank/DDBJ databases">
        <title>Genome sequence of Babesia caballi.</title>
        <authorList>
            <person name="Yamagishi J."/>
            <person name="Kidaka T."/>
            <person name="Ochi A."/>
        </authorList>
    </citation>
    <scope>NUCLEOTIDE SEQUENCE [LARGE SCALE GENOMIC DNA]</scope>
    <source>
        <strain evidence="1">USDA-D6B2</strain>
    </source>
</reference>
<evidence type="ECO:0000313" key="2">
    <source>
        <dbReference type="Proteomes" id="UP001497744"/>
    </source>
</evidence>
<accession>A0AAV4LRA5</accession>
<keyword evidence="2" id="KW-1185">Reference proteome</keyword>
<comment type="caution">
    <text evidence="1">The sequence shown here is derived from an EMBL/GenBank/DDBJ whole genome shotgun (WGS) entry which is preliminary data.</text>
</comment>
<organism evidence="1 2">
    <name type="scientific">Babesia caballi</name>
    <dbReference type="NCBI Taxonomy" id="5871"/>
    <lineage>
        <taxon>Eukaryota</taxon>
        <taxon>Sar</taxon>
        <taxon>Alveolata</taxon>
        <taxon>Apicomplexa</taxon>
        <taxon>Aconoidasida</taxon>
        <taxon>Piroplasmida</taxon>
        <taxon>Babesiidae</taxon>
        <taxon>Babesia</taxon>
    </lineage>
</organism>
<dbReference type="AlphaFoldDB" id="A0AAV4LRA5"/>
<evidence type="ECO:0000313" key="1">
    <source>
        <dbReference type="EMBL" id="GIX62330.1"/>
    </source>
</evidence>
<protein>
    <submittedName>
        <fullName evidence="1">Kelch repeat domain containing protein, putative</fullName>
    </submittedName>
</protein>
<proteinExistence type="predicted"/>
<sequence>MQDGLFLNDLYEIRISSKTNPESSARQFNASVKLLNEGRPEPRRTESVPQGVCVDGSGGGHALPVRRVHIRRQQQRRHVGIRLEERPVESGGVRGVAAALGGDELGDLGEEHLFLRRVRLRLQFEPLLQVRVVAAISCIIGSDLWRFDTAASKWYYIPTAGNRPVGRAFAAMAFINEVRRSAQRAHRELGTCSGVACSCSKGYEGHDCGVVAVPEDDERTAEVPFYTEIVDGVTHGRELLRYLLGRVDAVLQRAGDGGLEDVPVNDLRDLGALGLAERLDVLHALVKAVGPVVLVGLHDGAVRGVELVVALELQRPQLAVLLRHLGKHLVHHGHGEAGEAVDGLDGDVAVGALLQKVAHDDVAVEETQDHVAAHNQVGAVVVVEVVLGGVVGNGVLRGQDPVAVDVGREAVQQLDQLLVRDVGPVDGVLLERVEGVDVPLGQQQFQLRAHVQRAHEPDVGRVLVHLAVHDAAAVRGEGRVQGVPVAVHVRLEAAVPLVVVLAVLLGEADGVYVQPGLVVEVEGGARQLAQRAAALGEHLDDFAGLWGARLVDFADVAPLQVAVLEEAVQRVVKVHDLAHVRLHLGAQLEYAADRHDVERPREPVLGLLHHEHAEAVADVVAGDDFGAQLQRLLLVRGDRFGEVEEVDGVGQVRGLVAQEGAGRAGAFFGDRLEVPGVVVAQVVDELEVWAAAALAFLDDGRDAVHALVHHFALGLLAHQQRGQRQHVRRVGASRYAILDCHFGRGVAAVGGCQFQGVLEEEDVAERLAA</sequence>
<gene>
    <name evidence="1" type="ORF">BcabD6B2_17650</name>
</gene>
<dbReference type="GeneID" id="94193811"/>
<dbReference type="RefSeq" id="XP_067714399.1">
    <property type="nucleotide sequence ID" value="XM_067858298.1"/>
</dbReference>
<name>A0AAV4LRA5_BABCB</name>